<feature type="signal peptide" evidence="21">
    <location>
        <begin position="1"/>
        <end position="21"/>
    </location>
</feature>
<evidence type="ECO:0000256" key="8">
    <source>
        <dbReference type="ARBA" id="ARBA00022737"/>
    </source>
</evidence>
<evidence type="ECO:0000259" key="22">
    <source>
        <dbReference type="SMART" id="SM00602"/>
    </source>
</evidence>
<dbReference type="FunFam" id="3.30.60.270:FF:000005">
    <property type="entry name" value="Sortilin"/>
    <property type="match status" value="1"/>
</dbReference>
<dbReference type="InterPro" id="IPR006581">
    <property type="entry name" value="VPS10"/>
</dbReference>
<dbReference type="Proteomes" id="UP000240883">
    <property type="component" value="Unassembled WGS sequence"/>
</dbReference>
<dbReference type="Gene3D" id="3.30.60.270">
    <property type="match status" value="2"/>
</dbReference>
<evidence type="ECO:0000256" key="17">
    <source>
        <dbReference type="ARBA" id="ARBA00031354"/>
    </source>
</evidence>
<dbReference type="GO" id="GO:0006896">
    <property type="term" value="P:Golgi to vacuole transport"/>
    <property type="evidence" value="ECO:0007669"/>
    <property type="project" value="TreeGrafter"/>
</dbReference>
<dbReference type="InterPro" id="IPR031778">
    <property type="entry name" value="Sortilin_N"/>
</dbReference>
<evidence type="ECO:0000256" key="12">
    <source>
        <dbReference type="ARBA" id="ARBA00023136"/>
    </source>
</evidence>
<dbReference type="SUPFAM" id="SSF50939">
    <property type="entry name" value="Sialidases"/>
    <property type="match status" value="1"/>
</dbReference>
<dbReference type="STRING" id="1448308.A0A2T2ND77"/>
<dbReference type="Gene3D" id="2.10.70.80">
    <property type="match status" value="2"/>
</dbReference>
<evidence type="ECO:0000256" key="14">
    <source>
        <dbReference type="ARBA" id="ARBA00023180"/>
    </source>
</evidence>
<evidence type="ECO:0000256" key="19">
    <source>
        <dbReference type="SAM" id="MobiDB-lite"/>
    </source>
</evidence>
<keyword evidence="13" id="KW-0675">Receptor</keyword>
<keyword evidence="7 21" id="KW-0732">Signal</keyword>
<accession>A0A2T2ND77</accession>
<evidence type="ECO:0000256" key="13">
    <source>
        <dbReference type="ARBA" id="ARBA00023170"/>
    </source>
</evidence>
<feature type="chain" id="PRO_5015451465" description="Vacuolar protein sorting/targeting protein 10" evidence="21">
    <location>
        <begin position="22"/>
        <end position="1478"/>
    </location>
</feature>
<dbReference type="SMART" id="SM00602">
    <property type="entry name" value="VPS10"/>
    <property type="match status" value="2"/>
</dbReference>
<evidence type="ECO:0000256" key="16">
    <source>
        <dbReference type="ARBA" id="ARBA00031250"/>
    </source>
</evidence>
<dbReference type="PANTHER" id="PTHR12106:SF27">
    <property type="entry name" value="SORTILIN-RELATED RECEPTOR"/>
    <property type="match status" value="1"/>
</dbReference>
<dbReference type="OrthoDB" id="443634at2759"/>
<evidence type="ECO:0000256" key="2">
    <source>
        <dbReference type="ARBA" id="ARBA00004488"/>
    </source>
</evidence>
<dbReference type="GO" id="GO:0005829">
    <property type="term" value="C:cytosol"/>
    <property type="evidence" value="ECO:0007669"/>
    <property type="project" value="GOC"/>
</dbReference>
<evidence type="ECO:0000256" key="18">
    <source>
        <dbReference type="ARBA" id="ARBA00031902"/>
    </source>
</evidence>
<dbReference type="SUPFAM" id="SSF110296">
    <property type="entry name" value="Oligoxyloglucan reducing end-specific cellobiohydrolase"/>
    <property type="match status" value="1"/>
</dbReference>
<evidence type="ECO:0000256" key="1">
    <source>
        <dbReference type="ARBA" id="ARBA00004166"/>
    </source>
</evidence>
<keyword evidence="24" id="KW-1185">Reference proteome</keyword>
<evidence type="ECO:0000256" key="7">
    <source>
        <dbReference type="ARBA" id="ARBA00022729"/>
    </source>
</evidence>
<feature type="region of interest" description="Disordered" evidence="19">
    <location>
        <begin position="1021"/>
        <end position="1043"/>
    </location>
</feature>
<dbReference type="GO" id="GO:0006623">
    <property type="term" value="P:protein targeting to vacuole"/>
    <property type="evidence" value="ECO:0007669"/>
    <property type="project" value="TreeGrafter"/>
</dbReference>
<feature type="transmembrane region" description="Helical" evidence="20">
    <location>
        <begin position="1361"/>
        <end position="1382"/>
    </location>
</feature>
<dbReference type="EMBL" id="KZ678140">
    <property type="protein sequence ID" value="PSN62998.1"/>
    <property type="molecule type" value="Genomic_DNA"/>
</dbReference>
<evidence type="ECO:0000256" key="4">
    <source>
        <dbReference type="ARBA" id="ARBA00015369"/>
    </source>
</evidence>
<evidence type="ECO:0000256" key="11">
    <source>
        <dbReference type="ARBA" id="ARBA00023034"/>
    </source>
</evidence>
<evidence type="ECO:0000256" key="9">
    <source>
        <dbReference type="ARBA" id="ARBA00022927"/>
    </source>
</evidence>
<dbReference type="Pfam" id="PF15902">
    <property type="entry name" value="Sortilin-Vps10"/>
    <property type="match status" value="2"/>
</dbReference>
<keyword evidence="5" id="KW-0813">Transport</keyword>
<evidence type="ECO:0000256" key="5">
    <source>
        <dbReference type="ARBA" id="ARBA00022448"/>
    </source>
</evidence>
<evidence type="ECO:0000256" key="10">
    <source>
        <dbReference type="ARBA" id="ARBA00022989"/>
    </source>
</evidence>
<keyword evidence="6 20" id="KW-0812">Transmembrane</keyword>
<feature type="transmembrane region" description="Helical" evidence="20">
    <location>
        <begin position="1407"/>
        <end position="1429"/>
    </location>
</feature>
<evidence type="ECO:0000313" key="24">
    <source>
        <dbReference type="Proteomes" id="UP000240883"/>
    </source>
</evidence>
<keyword evidence="8" id="KW-0677">Repeat</keyword>
<comment type="similarity">
    <text evidence="3">Belongs to the VPS10-related sortilin family.</text>
</comment>
<keyword evidence="14" id="KW-0325">Glycoprotein</keyword>
<dbReference type="GO" id="GO:0016020">
    <property type="term" value="C:membrane"/>
    <property type="evidence" value="ECO:0007669"/>
    <property type="project" value="InterPro"/>
</dbReference>
<keyword evidence="11" id="KW-0333">Golgi apparatus</keyword>
<keyword evidence="9" id="KW-0653">Protein transport</keyword>
<gene>
    <name evidence="23" type="ORF">BS50DRAFT_576830</name>
</gene>
<feature type="domain" description="VPS10" evidence="22">
    <location>
        <begin position="710"/>
        <end position="1350"/>
    </location>
</feature>
<sequence length="1478" mass="166141">MKFLEGIVLPALLAFAPLAAAKKDSPGIEKTAFDSELANIFYFDDSDVAILAEIETGKVWRSEDAGKGWKQLDDLRTIGIIKNPFDSQVAVALGDKKHWITFDRGNEWRQFETDRMPSIAGPPLSFHATDSKKLLFHEVENCFDVPCLGRTLYTEDGFKSGPKVLTEDRKMCNWARGSERFFIDEPEKGEKYDKRILCISRGQHSSRTNDFRLLISDNYFKDAEEPTMSSGRTVKGMANMAAVKGYIVAAAKSDHSKELSLYVTDDTETWHRALFGAGKIEEDAYTILESTNYSIQVDVMTSQYAFVGSLYTSNSNGTYFTKNIDHTNRNLEGYVDFEKVQNIQGIVMVNVVDNWKDVESPMAQKKLQSRISFDDGRTFEKLKVKDSDKELHLHSVTNLHNSGRVFSSPAPGIIMGVGNTGSSLRKYADGDLWVSDDAGVSWTLALEEAHKYEFGDQGSVLVAIYDEGDADKIMYSLKHGQKDSWKELKLDFKIRARELTTVPDSTSLKFIVYGSSTKKGGGREHVILQLDFTDLHERKCEKDDFEDWPARVNEKGEATCVMGHKQFYRRRKSDADCFIEEDFKDPVPRFEECDCDAEKDYECDFNFTPKGAGKEKECIPSGALDIPKDACQGDAKTYKGSSGWRKIPGNKCKGETEKDKEVERKCDETAKPPSSGKISSQKNTFKGSNFREYYYLERGTQSSQTDEKDETVVMLTDQREAWISHDHGKKWKKAVDEDVVAIYPHQYNNDQVYFLTASKKVYYSKNRGLHDTIHSFDAPQMPNTHRLQIMQFHPNAKQSEWLIWMGGEHCEKANDPECHTVASVSETNGRSWTPLLPYVKKCAFVWREEGRQVDEQLVFCEQYTNEDMGAPVELLSSKDWFKTKDVMFKSVVEFATMSEFIIVATKDGDGKSLRLDASLDGSTFAEARFPPKFNVDHQTAYTVLDSSTHSVFLHVTVNPRPEQEYGALIKSNSNGTSYVMSIGAVNRNTDGYVDFEKMQGIEGVALVNIVANVDQVNKGEKKKKQSRITHNDGADWEPLQAPKADSEGKKYGCNVGDKSKCSLHLHGYTERADPRETYSSPTAVGVMMGVGNVGEHLDTIGEASTFITTDAGVTWKEVKKGSYMWEFGDQGSVIVIVRRGEDTNHLYYSLDNGEKWDLYEFADHAVRVDAITTVPSDISLNFILWGKDGKELVAINIDFSGLPEFQEPCKLDENNPTQGDYDFWVPQHPLSGDGDEAECLFGHVTQYHRKKRDAKCFNGDKLDHLHAIARNCTCTRRDFECDYNYEKVIGGECRRIEGLELPDPKVVCESKGVTEYWDITGYRKIPISTCEGGAEMDHTSQVHPCPGHEEEFERKHGVSGFVIFLSVVLPFVAAGGIGYYVWRNWDGKFGRIRLGDTGSSFDSSSPWISWPVAAISGLVAVVAAVPLLAGSLWRMVSNRFGGYGGRTYTSRSSFARGNYAVVDPDEGELLGDESDEEV</sequence>
<comment type="subcellular location">
    <subcellularLocation>
        <location evidence="1">Golgi apparatus</location>
        <location evidence="1">trans-Golgi network membrane</location>
        <topology evidence="1">Multi-pass membrane protein</topology>
    </subcellularLocation>
    <subcellularLocation>
        <location evidence="2">Prevacuolar compartment membrane</location>
        <topology evidence="2">Multi-pass membrane protein</topology>
    </subcellularLocation>
</comment>
<comment type="function">
    <text evidence="15">Functions as a sorting receptor in the Golgi compartment required for the intracellular sorting and delivery of soluble vacuolar proteins, like carboxypeptidase Y (CPY) and proteinase A. Executes multiple rounds of sorting by cycling between the late Golgi and a prevacuolar endosome-like compartment.</text>
</comment>
<evidence type="ECO:0000313" key="23">
    <source>
        <dbReference type="EMBL" id="PSN62998.1"/>
    </source>
</evidence>
<evidence type="ECO:0000256" key="3">
    <source>
        <dbReference type="ARBA" id="ARBA00008251"/>
    </source>
</evidence>
<protein>
    <recommendedName>
        <fullName evidence="4">Vacuolar protein sorting/targeting protein 10</fullName>
    </recommendedName>
    <alternativeName>
        <fullName evidence="17">Carboxypeptidase Y receptor</fullName>
    </alternativeName>
    <alternativeName>
        <fullName evidence="16 18">Sortilin VPS10</fullName>
    </alternativeName>
</protein>
<dbReference type="PANTHER" id="PTHR12106">
    <property type="entry name" value="SORTILIN RELATED"/>
    <property type="match status" value="1"/>
</dbReference>
<organism evidence="23 24">
    <name type="scientific">Corynespora cassiicola Philippines</name>
    <dbReference type="NCBI Taxonomy" id="1448308"/>
    <lineage>
        <taxon>Eukaryota</taxon>
        <taxon>Fungi</taxon>
        <taxon>Dikarya</taxon>
        <taxon>Ascomycota</taxon>
        <taxon>Pezizomycotina</taxon>
        <taxon>Dothideomycetes</taxon>
        <taxon>Pleosporomycetidae</taxon>
        <taxon>Pleosporales</taxon>
        <taxon>Corynesporascaceae</taxon>
        <taxon>Corynespora</taxon>
    </lineage>
</organism>
<evidence type="ECO:0000256" key="21">
    <source>
        <dbReference type="SAM" id="SignalP"/>
    </source>
</evidence>
<evidence type="ECO:0000256" key="20">
    <source>
        <dbReference type="SAM" id="Phobius"/>
    </source>
</evidence>
<keyword evidence="12 20" id="KW-0472">Membrane</keyword>
<evidence type="ECO:0000256" key="6">
    <source>
        <dbReference type="ARBA" id="ARBA00022692"/>
    </source>
</evidence>
<dbReference type="GO" id="GO:0006895">
    <property type="term" value="P:Golgi to endosome transport"/>
    <property type="evidence" value="ECO:0007669"/>
    <property type="project" value="TreeGrafter"/>
</dbReference>
<feature type="domain" description="VPS10" evidence="22">
    <location>
        <begin position="48"/>
        <end position="671"/>
    </location>
</feature>
<proteinExistence type="inferred from homology"/>
<dbReference type="InterPro" id="IPR015943">
    <property type="entry name" value="WD40/YVTN_repeat-like_dom_sf"/>
</dbReference>
<name>A0A2T2ND77_CORCC</name>
<dbReference type="Gene3D" id="2.130.10.10">
    <property type="entry name" value="YVTN repeat-like/Quinoprotein amine dehydrogenase"/>
    <property type="match status" value="2"/>
</dbReference>
<dbReference type="InterPro" id="IPR050310">
    <property type="entry name" value="VPS10-sortilin"/>
</dbReference>
<evidence type="ECO:0000256" key="15">
    <source>
        <dbReference type="ARBA" id="ARBA00025569"/>
    </source>
</evidence>
<reference evidence="23 24" key="1">
    <citation type="journal article" date="2018" name="Front. Microbiol.">
        <title>Genome-Wide Analysis of Corynespora cassiicola Leaf Fall Disease Putative Effectors.</title>
        <authorList>
            <person name="Lopez D."/>
            <person name="Ribeiro S."/>
            <person name="Label P."/>
            <person name="Fumanal B."/>
            <person name="Venisse J.S."/>
            <person name="Kohler A."/>
            <person name="de Oliveira R.R."/>
            <person name="Labutti K."/>
            <person name="Lipzen A."/>
            <person name="Lail K."/>
            <person name="Bauer D."/>
            <person name="Ohm R.A."/>
            <person name="Barry K.W."/>
            <person name="Spatafora J."/>
            <person name="Grigoriev I.V."/>
            <person name="Martin F.M."/>
            <person name="Pujade-Renaud V."/>
        </authorList>
    </citation>
    <scope>NUCLEOTIDE SEQUENCE [LARGE SCALE GENOMIC DNA]</scope>
    <source>
        <strain evidence="23 24">Philippines</strain>
    </source>
</reference>
<dbReference type="Pfam" id="PF15901">
    <property type="entry name" value="Sortilin_C"/>
    <property type="match status" value="2"/>
</dbReference>
<keyword evidence="10 20" id="KW-1133">Transmembrane helix</keyword>
<dbReference type="GO" id="GO:0005794">
    <property type="term" value="C:Golgi apparatus"/>
    <property type="evidence" value="ECO:0007669"/>
    <property type="project" value="UniProtKB-SubCell"/>
</dbReference>
<dbReference type="InterPro" id="IPR031777">
    <property type="entry name" value="Sortilin_C"/>
</dbReference>
<dbReference type="FunFam" id="2.10.70.80:FF:000001">
    <property type="entry name" value="Sortilin-related VPS10 domain-containing receptor 1"/>
    <property type="match status" value="1"/>
</dbReference>
<dbReference type="InterPro" id="IPR036278">
    <property type="entry name" value="Sialidase_sf"/>
</dbReference>